<feature type="transmembrane region" description="Helical" evidence="7">
    <location>
        <begin position="118"/>
        <end position="140"/>
    </location>
</feature>
<evidence type="ECO:0000256" key="2">
    <source>
        <dbReference type="ARBA" id="ARBA00022448"/>
    </source>
</evidence>
<dbReference type="Gene3D" id="1.20.1530.20">
    <property type="match status" value="1"/>
</dbReference>
<feature type="transmembrane region" description="Helical" evidence="7">
    <location>
        <begin position="220"/>
        <end position="243"/>
    </location>
</feature>
<evidence type="ECO:0000313" key="9">
    <source>
        <dbReference type="EMBL" id="GAB1252088.1"/>
    </source>
</evidence>
<gene>
    <name evidence="9" type="ORF">Tsumi_11940</name>
</gene>
<feature type="transmembrane region" description="Helical" evidence="7">
    <location>
        <begin position="367"/>
        <end position="389"/>
    </location>
</feature>
<evidence type="ECO:0000256" key="7">
    <source>
        <dbReference type="SAM" id="Phobius"/>
    </source>
</evidence>
<dbReference type="Pfam" id="PF00999">
    <property type="entry name" value="Na_H_Exchanger"/>
    <property type="match status" value="1"/>
</dbReference>
<dbReference type="EMBL" id="BAAFSF010000004">
    <property type="protein sequence ID" value="GAB1252088.1"/>
    <property type="molecule type" value="Genomic_DNA"/>
</dbReference>
<dbReference type="InterPro" id="IPR050794">
    <property type="entry name" value="CPA2_transporter"/>
</dbReference>
<sequence>MVFSIVLTLLFVGVVWLSARIGATYYHINTQSAAPIVPSSAWQNFTDSVAHHGTSTIGLLLLQIIVILTVARLVGALFRHIGQPQVIGEIVAGILLGPSILGALWPEAFAFLFPEESIAFIEILSEFGLILFMFTIGMELRPAEIKSQFRKAFIISQSGIFIPFILGMLLTIFLYDSTSFHVPYLPLALFMGIAMSITAFPVLARIIQERGMSRTHLGSLALNTAAVADIAAWLLLAAVMAIIQSGSITSALFNFLFLILYIALFFGVIRPLFALVGSVYNKNELVNKTLVAVIFILVLVSAYLTNLLSMHALFGAFMVGLIMPDDNKFRHVITEKVEDVSLSIFLPLFFVSSGLRTELGLINSGALWALLTLLVVVAIVGKVGGTYIAARLCNISKKESLYLGAFMNTRGLMELVVLKIGLDLGVLPPVIFVLLVMMTLITTLMTQPLLQLMNALFKRRTKNKPKASAISHTKPILISFGRPDTGSLLLQLSKQIMEPPLLDEGVALLHTTINSELSLTDEEEYYEENFSPLLHEGERLGIDMEAIYHVTDDVLHTIMDEANREGNQFLLVGAGLELSGSDEDRKIIKQHKQLERKWKRFSISHPTSILRAGELFNDKTRRFFREADCSVGVFVNRDFTKPGKILVGVGEEETFSLLPFAQRMAETNGGSVTLFRFSALLDSEQAPLPAVYAESRGLGIPVEIGDEFPDKSDFLFISYATWQRLTSECPQLLEHLPSTLIMELRNSEDTLRIPATSIPFE</sequence>
<comment type="subcellular location">
    <subcellularLocation>
        <location evidence="1">Membrane</location>
        <topology evidence="1">Multi-pass membrane protein</topology>
    </subcellularLocation>
</comment>
<dbReference type="InterPro" id="IPR038770">
    <property type="entry name" value="Na+/solute_symporter_sf"/>
</dbReference>
<keyword evidence="4 7" id="KW-1133">Transmembrane helix</keyword>
<feature type="domain" description="Cation/H+ exchanger transmembrane" evidence="8">
    <location>
        <begin position="70"/>
        <end position="450"/>
    </location>
</feature>
<evidence type="ECO:0000256" key="6">
    <source>
        <dbReference type="ARBA" id="ARBA00023136"/>
    </source>
</evidence>
<comment type="caution">
    <text evidence="9">The sequence shown here is derived from an EMBL/GenBank/DDBJ whole genome shotgun (WGS) entry which is preliminary data.</text>
</comment>
<feature type="transmembrane region" description="Helical" evidence="7">
    <location>
        <begin position="255"/>
        <end position="273"/>
    </location>
</feature>
<feature type="transmembrane region" description="Helical" evidence="7">
    <location>
        <begin position="57"/>
        <end position="78"/>
    </location>
</feature>
<keyword evidence="3 7" id="KW-0812">Transmembrane</keyword>
<dbReference type="Proteomes" id="UP001628220">
    <property type="component" value="Unassembled WGS sequence"/>
</dbReference>
<evidence type="ECO:0000256" key="3">
    <source>
        <dbReference type="ARBA" id="ARBA00022692"/>
    </source>
</evidence>
<proteinExistence type="predicted"/>
<evidence type="ECO:0000313" key="10">
    <source>
        <dbReference type="Proteomes" id="UP001628220"/>
    </source>
</evidence>
<feature type="transmembrane region" description="Helical" evidence="7">
    <location>
        <begin position="426"/>
        <end position="450"/>
    </location>
</feature>
<feature type="transmembrane region" description="Helical" evidence="7">
    <location>
        <begin position="90"/>
        <end position="112"/>
    </location>
</feature>
<accession>A0ABQ0E357</accession>
<dbReference type="PANTHER" id="PTHR32468">
    <property type="entry name" value="CATION/H + ANTIPORTER"/>
    <property type="match status" value="1"/>
</dbReference>
<dbReference type="PANTHER" id="PTHR32468:SF0">
    <property type="entry name" value="K(+)_H(+) ANTIPORTER 1"/>
    <property type="match status" value="1"/>
</dbReference>
<keyword evidence="10" id="KW-1185">Reference proteome</keyword>
<reference evidence="9 10" key="1">
    <citation type="journal article" date="2025" name="Int. J. Syst. Evol. Microbiol.">
        <title>Desulfovibrio falkowii sp. nov., Porphyromonas miyakawae sp. nov., Mediterraneibacter flintii sp. nov. and Owariibacterium komagatae gen. nov., sp. nov., isolated from human faeces.</title>
        <authorList>
            <person name="Hamaguchi T."/>
            <person name="Ohara M."/>
            <person name="Hisatomi A."/>
            <person name="Sekiguchi K."/>
            <person name="Takeda J.I."/>
            <person name="Ueyama J."/>
            <person name="Ito M."/>
            <person name="Nishiwaki H."/>
            <person name="Ogi T."/>
            <person name="Hirayama M."/>
            <person name="Ohkuma M."/>
            <person name="Sakamoto M."/>
            <person name="Ohno K."/>
        </authorList>
    </citation>
    <scope>NUCLEOTIDE SEQUENCE [LARGE SCALE GENOMIC DNA]</scope>
    <source>
        <strain evidence="9 10">13CB11C</strain>
    </source>
</reference>
<organism evidence="9 10">
    <name type="scientific">Porphyromonas miyakawae</name>
    <dbReference type="NCBI Taxonomy" id="3137470"/>
    <lineage>
        <taxon>Bacteria</taxon>
        <taxon>Pseudomonadati</taxon>
        <taxon>Bacteroidota</taxon>
        <taxon>Bacteroidia</taxon>
        <taxon>Bacteroidales</taxon>
        <taxon>Porphyromonadaceae</taxon>
        <taxon>Porphyromonas</taxon>
    </lineage>
</organism>
<feature type="transmembrane region" description="Helical" evidence="7">
    <location>
        <begin position="152"/>
        <end position="175"/>
    </location>
</feature>
<feature type="transmembrane region" description="Helical" evidence="7">
    <location>
        <begin position="187"/>
        <end position="208"/>
    </location>
</feature>
<keyword evidence="2" id="KW-0813">Transport</keyword>
<name>A0ABQ0E357_9PORP</name>
<keyword evidence="5" id="KW-0406">Ion transport</keyword>
<evidence type="ECO:0000256" key="1">
    <source>
        <dbReference type="ARBA" id="ARBA00004141"/>
    </source>
</evidence>
<evidence type="ECO:0000259" key="8">
    <source>
        <dbReference type="Pfam" id="PF00999"/>
    </source>
</evidence>
<evidence type="ECO:0000256" key="5">
    <source>
        <dbReference type="ARBA" id="ARBA00023065"/>
    </source>
</evidence>
<dbReference type="InterPro" id="IPR006153">
    <property type="entry name" value="Cation/H_exchanger_TM"/>
</dbReference>
<keyword evidence="6 7" id="KW-0472">Membrane</keyword>
<evidence type="ECO:0000256" key="4">
    <source>
        <dbReference type="ARBA" id="ARBA00022989"/>
    </source>
</evidence>
<protein>
    <submittedName>
        <fullName evidence="9">Cation:proton antiporter</fullName>
    </submittedName>
</protein>